<keyword evidence="5" id="KW-0804">Transcription</keyword>
<dbReference type="Pfam" id="PF04542">
    <property type="entry name" value="Sigma70_r2"/>
    <property type="match status" value="1"/>
</dbReference>
<evidence type="ECO:0000256" key="5">
    <source>
        <dbReference type="ARBA" id="ARBA00023163"/>
    </source>
</evidence>
<feature type="domain" description="RNA polymerase sigma factor 70 region 4 type 2" evidence="7">
    <location>
        <begin position="150"/>
        <end position="201"/>
    </location>
</feature>
<evidence type="ECO:0000256" key="2">
    <source>
        <dbReference type="ARBA" id="ARBA00023015"/>
    </source>
</evidence>
<dbReference type="InterPro" id="IPR036388">
    <property type="entry name" value="WH-like_DNA-bd_sf"/>
</dbReference>
<dbReference type="Gene3D" id="1.10.1740.10">
    <property type="match status" value="1"/>
</dbReference>
<feature type="domain" description="RNA polymerase sigma-70 region 2" evidence="6">
    <location>
        <begin position="53"/>
        <end position="118"/>
    </location>
</feature>
<protein>
    <submittedName>
        <fullName evidence="8">Sigma-70 family RNA polymerase sigma factor</fullName>
    </submittedName>
</protein>
<dbReference type="Pfam" id="PF08281">
    <property type="entry name" value="Sigma70_r4_2"/>
    <property type="match status" value="1"/>
</dbReference>
<evidence type="ECO:0000259" key="7">
    <source>
        <dbReference type="Pfam" id="PF08281"/>
    </source>
</evidence>
<reference evidence="8 9" key="1">
    <citation type="submission" date="2021-11" db="EMBL/GenBank/DDBJ databases">
        <title>Genomic of Niabella pedocola.</title>
        <authorList>
            <person name="Wu T."/>
        </authorList>
    </citation>
    <scope>NUCLEOTIDE SEQUENCE [LARGE SCALE GENOMIC DNA]</scope>
    <source>
        <strain evidence="8 9">JCM 31011</strain>
    </source>
</reference>
<comment type="caution">
    <text evidence="8">The sequence shown here is derived from an EMBL/GenBank/DDBJ whole genome shotgun (WGS) entry which is preliminary data.</text>
</comment>
<evidence type="ECO:0000256" key="3">
    <source>
        <dbReference type="ARBA" id="ARBA00023082"/>
    </source>
</evidence>
<dbReference type="InterPro" id="IPR014284">
    <property type="entry name" value="RNA_pol_sigma-70_dom"/>
</dbReference>
<gene>
    <name evidence="8" type="ORF">LQ567_05580</name>
</gene>
<keyword evidence="4" id="KW-0238">DNA-binding</keyword>
<keyword evidence="2" id="KW-0805">Transcription regulation</keyword>
<keyword evidence="3" id="KW-0731">Sigma factor</keyword>
<dbReference type="Proteomes" id="UP001199816">
    <property type="component" value="Unassembled WGS sequence"/>
</dbReference>
<keyword evidence="9" id="KW-1185">Reference proteome</keyword>
<dbReference type="PANTHER" id="PTHR43133:SF8">
    <property type="entry name" value="RNA POLYMERASE SIGMA FACTOR HI_1459-RELATED"/>
    <property type="match status" value="1"/>
</dbReference>
<evidence type="ECO:0000256" key="1">
    <source>
        <dbReference type="ARBA" id="ARBA00010641"/>
    </source>
</evidence>
<dbReference type="PANTHER" id="PTHR43133">
    <property type="entry name" value="RNA POLYMERASE ECF-TYPE SIGMA FACTO"/>
    <property type="match status" value="1"/>
</dbReference>
<name>A0ABS8PNA6_9BACT</name>
<dbReference type="EMBL" id="JAJNEC010000004">
    <property type="protein sequence ID" value="MCD2422224.1"/>
    <property type="molecule type" value="Genomic_DNA"/>
</dbReference>
<dbReference type="SUPFAM" id="SSF88659">
    <property type="entry name" value="Sigma3 and sigma4 domains of RNA polymerase sigma factors"/>
    <property type="match status" value="1"/>
</dbReference>
<dbReference type="InterPro" id="IPR013325">
    <property type="entry name" value="RNA_pol_sigma_r2"/>
</dbReference>
<evidence type="ECO:0000256" key="4">
    <source>
        <dbReference type="ARBA" id="ARBA00023125"/>
    </source>
</evidence>
<proteinExistence type="inferred from homology"/>
<dbReference type="InterPro" id="IPR013324">
    <property type="entry name" value="RNA_pol_sigma_r3/r4-like"/>
</dbReference>
<sequence>MGKKNYLADIKKPFRFFIHLSKIISIPVAAAATDAELLDQFKLKGDSEALAHLYLRYSDLIYGVCLKYLEDAEDAKDAVMNIYEALGEKLQRHEVQNFKSWLYVLAKNHCLMELRAAKKNITVNLDTQLVQSGDFSHLDGIIEKEEAFKKLEKCMESLPMEQEKTIRLFYYDNKCYNEIAETTGMEWNKVRSLIQNGRRNLKNCMDKHAN</sequence>
<dbReference type="InterPro" id="IPR013249">
    <property type="entry name" value="RNA_pol_sigma70_r4_t2"/>
</dbReference>
<evidence type="ECO:0000313" key="8">
    <source>
        <dbReference type="EMBL" id="MCD2422224.1"/>
    </source>
</evidence>
<organism evidence="8 9">
    <name type="scientific">Niabella pedocola</name>
    <dbReference type="NCBI Taxonomy" id="1752077"/>
    <lineage>
        <taxon>Bacteria</taxon>
        <taxon>Pseudomonadati</taxon>
        <taxon>Bacteroidota</taxon>
        <taxon>Chitinophagia</taxon>
        <taxon>Chitinophagales</taxon>
        <taxon>Chitinophagaceae</taxon>
        <taxon>Niabella</taxon>
    </lineage>
</organism>
<evidence type="ECO:0000259" key="6">
    <source>
        <dbReference type="Pfam" id="PF04542"/>
    </source>
</evidence>
<dbReference type="InterPro" id="IPR007627">
    <property type="entry name" value="RNA_pol_sigma70_r2"/>
</dbReference>
<dbReference type="InterPro" id="IPR039425">
    <property type="entry name" value="RNA_pol_sigma-70-like"/>
</dbReference>
<dbReference type="RefSeq" id="WP_231003127.1">
    <property type="nucleotide sequence ID" value="NZ_JAJNEC010000004.1"/>
</dbReference>
<evidence type="ECO:0000313" key="9">
    <source>
        <dbReference type="Proteomes" id="UP001199816"/>
    </source>
</evidence>
<dbReference type="NCBIfam" id="TIGR02937">
    <property type="entry name" value="sigma70-ECF"/>
    <property type="match status" value="1"/>
</dbReference>
<accession>A0ABS8PNA6</accession>
<comment type="similarity">
    <text evidence="1">Belongs to the sigma-70 factor family. ECF subfamily.</text>
</comment>
<dbReference type="SUPFAM" id="SSF88946">
    <property type="entry name" value="Sigma2 domain of RNA polymerase sigma factors"/>
    <property type="match status" value="1"/>
</dbReference>
<dbReference type="Gene3D" id="1.10.10.10">
    <property type="entry name" value="Winged helix-like DNA-binding domain superfamily/Winged helix DNA-binding domain"/>
    <property type="match status" value="1"/>
</dbReference>